<dbReference type="AlphaFoldDB" id="A0AAJ6DCX9"/>
<dbReference type="Proteomes" id="UP001224674">
    <property type="component" value="Chromosome"/>
</dbReference>
<protein>
    <submittedName>
        <fullName evidence="2">Uncharacterized protein</fullName>
    </submittedName>
</protein>
<organism evidence="2 3">
    <name type="scientific">Auritidibacter ignavus</name>
    <dbReference type="NCBI Taxonomy" id="678932"/>
    <lineage>
        <taxon>Bacteria</taxon>
        <taxon>Bacillati</taxon>
        <taxon>Actinomycetota</taxon>
        <taxon>Actinomycetes</taxon>
        <taxon>Micrococcales</taxon>
        <taxon>Micrococcaceae</taxon>
        <taxon>Auritidibacter</taxon>
    </lineage>
</organism>
<dbReference type="InterPro" id="IPR029063">
    <property type="entry name" value="SAM-dependent_MTases_sf"/>
</dbReference>
<evidence type="ECO:0000313" key="2">
    <source>
        <dbReference type="EMBL" id="WGH93586.1"/>
    </source>
</evidence>
<dbReference type="SUPFAM" id="SSF53335">
    <property type="entry name" value="S-adenosyl-L-methionine-dependent methyltransferases"/>
    <property type="match status" value="1"/>
</dbReference>
<dbReference type="RefSeq" id="WP_279675045.1">
    <property type="nucleotide sequence ID" value="NZ_CP122566.1"/>
</dbReference>
<dbReference type="GO" id="GO:0003676">
    <property type="term" value="F:nucleic acid binding"/>
    <property type="evidence" value="ECO:0007669"/>
    <property type="project" value="InterPro"/>
</dbReference>
<dbReference type="PROSITE" id="PS00092">
    <property type="entry name" value="N6_MTASE"/>
    <property type="match status" value="1"/>
</dbReference>
<dbReference type="EMBL" id="CP122566">
    <property type="protein sequence ID" value="WGH93586.1"/>
    <property type="molecule type" value="Genomic_DNA"/>
</dbReference>
<evidence type="ECO:0000313" key="3">
    <source>
        <dbReference type="Proteomes" id="UP001224674"/>
    </source>
</evidence>
<proteinExistence type="predicted"/>
<dbReference type="GO" id="GO:0032259">
    <property type="term" value="P:methylation"/>
    <property type="evidence" value="ECO:0007669"/>
    <property type="project" value="InterPro"/>
</dbReference>
<evidence type="ECO:0000256" key="1">
    <source>
        <dbReference type="SAM" id="MobiDB-lite"/>
    </source>
</evidence>
<name>A0AAJ6DCX9_9MICC</name>
<accession>A0AAJ6DCX9</accession>
<reference evidence="2 3" key="1">
    <citation type="submission" date="2023-03" db="EMBL/GenBank/DDBJ databases">
        <title>Complete genome sequences of several Auritidibacter ignavus strains isolated from ear infections.</title>
        <authorList>
            <person name="Baehr T."/>
            <person name="Baumhoegger A.M."/>
        </authorList>
    </citation>
    <scope>NUCLEOTIDE SEQUENCE [LARGE SCALE GENOMIC DNA]</scope>
    <source>
        <strain evidence="2 3">BABAE-6</strain>
    </source>
</reference>
<sequence length="268" mass="29940">MRLLQSGIINTHDLARKYANELHANELMLLAYYVAAINIEATYHGVMGGEYTPFEGIVLADTFQMSEDGDTLDTQMFTQNSERATRQLDCPIQIILGNPPYSSGQTSANDNNPNQTYPTLDSRIRDTYAAKRTTKGGNVNSLYGSYIRAIRWGAGRLDDQGVLAYVPNGGYIDSNSADGLRNSLIDDFNHLYVHNLRGNARTSGEQRRKEGGNAFEAGSRATVAIMLAVKDPAHAGPCVLHYNDIGDYLSREEARNRRDIRRWHYRMV</sequence>
<gene>
    <name evidence="2" type="ORF">QDX21_01930</name>
</gene>
<dbReference type="GO" id="GO:0008168">
    <property type="term" value="F:methyltransferase activity"/>
    <property type="evidence" value="ECO:0007669"/>
    <property type="project" value="InterPro"/>
</dbReference>
<dbReference type="InterPro" id="IPR002052">
    <property type="entry name" value="DNA_methylase_N6_adenine_CS"/>
</dbReference>
<feature type="region of interest" description="Disordered" evidence="1">
    <location>
        <begin position="101"/>
        <end position="120"/>
    </location>
</feature>
<keyword evidence="3" id="KW-1185">Reference proteome</keyword>
<dbReference type="Gene3D" id="3.40.50.150">
    <property type="entry name" value="Vaccinia Virus protein VP39"/>
    <property type="match status" value="1"/>
</dbReference>
<feature type="compositionally biased region" description="Polar residues" evidence="1">
    <location>
        <begin position="101"/>
        <end position="119"/>
    </location>
</feature>